<evidence type="ECO:0000256" key="2">
    <source>
        <dbReference type="ARBA" id="ARBA00022729"/>
    </source>
</evidence>
<dbReference type="EMBL" id="MCFL01000010">
    <property type="protein sequence ID" value="ORZ38042.1"/>
    <property type="molecule type" value="Genomic_DNA"/>
</dbReference>
<evidence type="ECO:0000259" key="3">
    <source>
        <dbReference type="Pfam" id="PF06280"/>
    </source>
</evidence>
<protein>
    <recommendedName>
        <fullName evidence="3">C5a peptidase/Subtilisin-like protease SBT2-like Fn3-like domain-containing protein</fullName>
    </recommendedName>
</protein>
<evidence type="ECO:0000313" key="4">
    <source>
        <dbReference type="EMBL" id="ORZ38042.1"/>
    </source>
</evidence>
<comment type="caution">
    <text evidence="4">The sequence shown here is derived from an EMBL/GenBank/DDBJ whole genome shotgun (WGS) entry which is preliminary data.</text>
</comment>
<sequence length="313" mass="33562">MAGVIALEIQRNGASKGLASYESLQRRLHITSRPALLPGSDPKNPVAESVAKTGAGLVNVPALLANPLDVNPSKLELGDGFAAKTRTITVTNNGNRAKRYTIGHLPSRSVEGSNGVPTVGFKYSNTFAKVSFSSQIVSVAPGQSASFVVTVDPVAEQNAFWIRSGFITLTDASDEKPELSIPYALLANDYGKYPVFDSTFMPALVPGGAIDDPSIPPFEEDAKPTFDLKTKETSPAVLLSTVFPVRRLTVALVPADKPTNVLGYLLVDDFAQNREAAAILLNAEVQDVNDETKAVPVEDGEYRIVIQYVRPRH</sequence>
<dbReference type="GO" id="GO:0004252">
    <property type="term" value="F:serine-type endopeptidase activity"/>
    <property type="evidence" value="ECO:0007669"/>
    <property type="project" value="InterPro"/>
</dbReference>
<feature type="domain" description="C5a peptidase/Subtilisin-like protease SBT2-like Fn3-like" evidence="3">
    <location>
        <begin position="84"/>
        <end position="183"/>
    </location>
</feature>
<reference evidence="4 5" key="1">
    <citation type="submission" date="2016-07" db="EMBL/GenBank/DDBJ databases">
        <title>Pervasive Adenine N6-methylation of Active Genes in Fungi.</title>
        <authorList>
            <consortium name="DOE Joint Genome Institute"/>
            <person name="Mondo S.J."/>
            <person name="Dannebaum R.O."/>
            <person name="Kuo R.C."/>
            <person name="Labutti K."/>
            <person name="Haridas S."/>
            <person name="Kuo A."/>
            <person name="Salamov A."/>
            <person name="Ahrendt S.R."/>
            <person name="Lipzen A."/>
            <person name="Sullivan W."/>
            <person name="Andreopoulos W.B."/>
            <person name="Clum A."/>
            <person name="Lindquist E."/>
            <person name="Daum C."/>
            <person name="Ramamoorthy G.K."/>
            <person name="Gryganskyi A."/>
            <person name="Culley D."/>
            <person name="Magnuson J.K."/>
            <person name="James T.Y."/>
            <person name="O'Malley M.A."/>
            <person name="Stajich J.E."/>
            <person name="Spatafora J.W."/>
            <person name="Visel A."/>
            <person name="Grigoriev I.V."/>
        </authorList>
    </citation>
    <scope>NUCLEOTIDE SEQUENCE [LARGE SCALE GENOMIC DNA]</scope>
    <source>
        <strain evidence="4 5">PL171</strain>
    </source>
</reference>
<keyword evidence="5" id="KW-1185">Reference proteome</keyword>
<dbReference type="GO" id="GO:0016020">
    <property type="term" value="C:membrane"/>
    <property type="evidence" value="ECO:0007669"/>
    <property type="project" value="InterPro"/>
</dbReference>
<gene>
    <name evidence="4" type="ORF">BCR44DRAFT_1015918</name>
</gene>
<organism evidence="4 5">
    <name type="scientific">Catenaria anguillulae PL171</name>
    <dbReference type="NCBI Taxonomy" id="765915"/>
    <lineage>
        <taxon>Eukaryota</taxon>
        <taxon>Fungi</taxon>
        <taxon>Fungi incertae sedis</taxon>
        <taxon>Blastocladiomycota</taxon>
        <taxon>Blastocladiomycetes</taxon>
        <taxon>Blastocladiales</taxon>
        <taxon>Catenariaceae</taxon>
        <taxon>Catenaria</taxon>
    </lineage>
</organism>
<dbReference type="InterPro" id="IPR010435">
    <property type="entry name" value="C5a/SBT2-like_Fn3"/>
</dbReference>
<evidence type="ECO:0000256" key="1">
    <source>
        <dbReference type="ARBA" id="ARBA00011073"/>
    </source>
</evidence>
<comment type="similarity">
    <text evidence="1">Belongs to the peptidase S8 family.</text>
</comment>
<evidence type="ECO:0000313" key="5">
    <source>
        <dbReference type="Proteomes" id="UP000193411"/>
    </source>
</evidence>
<dbReference type="AlphaFoldDB" id="A0A1Y2HY46"/>
<name>A0A1Y2HY46_9FUNG</name>
<dbReference type="STRING" id="765915.A0A1Y2HY46"/>
<proteinExistence type="inferred from homology"/>
<dbReference type="OrthoDB" id="206201at2759"/>
<accession>A0A1Y2HY46</accession>
<dbReference type="Pfam" id="PF06280">
    <property type="entry name" value="fn3_5"/>
    <property type="match status" value="1"/>
</dbReference>
<keyword evidence="2" id="KW-0732">Signal</keyword>
<dbReference type="Proteomes" id="UP000193411">
    <property type="component" value="Unassembled WGS sequence"/>
</dbReference>
<dbReference type="Gene3D" id="2.60.40.1710">
    <property type="entry name" value="Subtilisin-like superfamily"/>
    <property type="match status" value="1"/>
</dbReference>